<evidence type="ECO:0000313" key="3">
    <source>
        <dbReference type="Proteomes" id="UP000291236"/>
    </source>
</evidence>
<name>A0A4P2VHY9_FLUSA</name>
<gene>
    <name evidence="2" type="ORF">JCM31447_10370</name>
</gene>
<reference evidence="2 3" key="1">
    <citation type="submission" date="2018-12" db="EMBL/GenBank/DDBJ databases">
        <title>Rubrispira sanarue gen. nov., sp., nov., a member of the order Silvanigrellales, isolated from a brackish lake in Hamamatsu Japan.</title>
        <authorList>
            <person name="Maejima Y."/>
            <person name="Iino T."/>
            <person name="Muraguchi Y."/>
            <person name="Fukuda K."/>
            <person name="Nojiri H."/>
            <person name="Ohkuma M."/>
            <person name="Moriuchi R."/>
            <person name="Dohra H."/>
            <person name="Kimbara K."/>
            <person name="Shintani M."/>
        </authorList>
    </citation>
    <scope>NUCLEOTIDE SEQUENCE [LARGE SCALE GENOMIC DNA]</scope>
    <source>
        <strain evidence="2 3">RF1110005</strain>
    </source>
</reference>
<dbReference type="AlphaFoldDB" id="A0A4P2VHY9"/>
<evidence type="ECO:0000259" key="1">
    <source>
        <dbReference type="Pfam" id="PF12729"/>
    </source>
</evidence>
<proteinExistence type="predicted"/>
<dbReference type="EMBL" id="AP019368">
    <property type="protein sequence ID" value="BBH52596.1"/>
    <property type="molecule type" value="Genomic_DNA"/>
</dbReference>
<organism evidence="2 3">
    <name type="scientific">Fluviispira sanaruensis</name>
    <dbReference type="NCBI Taxonomy" id="2493639"/>
    <lineage>
        <taxon>Bacteria</taxon>
        <taxon>Pseudomonadati</taxon>
        <taxon>Bdellovibrionota</taxon>
        <taxon>Oligoflexia</taxon>
        <taxon>Silvanigrellales</taxon>
        <taxon>Silvanigrellaceae</taxon>
        <taxon>Fluviispira</taxon>
    </lineage>
</organism>
<dbReference type="Proteomes" id="UP000291236">
    <property type="component" value="Chromosome"/>
</dbReference>
<dbReference type="InterPro" id="IPR024478">
    <property type="entry name" value="HlyB_4HB_MCP"/>
</dbReference>
<keyword evidence="3" id="KW-1185">Reference proteome</keyword>
<feature type="domain" description="Chemotaxis methyl-accepting receptor HlyB-like 4HB MCP" evidence="1">
    <location>
        <begin position="46"/>
        <end position="109"/>
    </location>
</feature>
<dbReference type="KEGG" id="sbf:JCM31447_10370"/>
<sequence length="113" mass="12890">MINKTQSYARETGESWLPNVLSTSEMSEGIGKYARRIIGLLSTSLINSGEEEKKIKEEYIKALDKYGHNIDTTLEKYKKLISSPEDKALLDDIITKWKAYDDACRKAIEIKSE</sequence>
<dbReference type="Pfam" id="PF12729">
    <property type="entry name" value="4HB_MCP_1"/>
    <property type="match status" value="1"/>
</dbReference>
<evidence type="ECO:0000313" key="2">
    <source>
        <dbReference type="EMBL" id="BBH52596.1"/>
    </source>
</evidence>
<protein>
    <recommendedName>
        <fullName evidence="1">Chemotaxis methyl-accepting receptor HlyB-like 4HB MCP domain-containing protein</fullName>
    </recommendedName>
</protein>
<accession>A0A4P2VHY9</accession>